<dbReference type="RefSeq" id="WP_050739248.1">
    <property type="nucleotide sequence ID" value="NZ_RXYC01000011.1"/>
</dbReference>
<keyword evidence="3" id="KW-1185">Reference proteome</keyword>
<dbReference type="InterPro" id="IPR000257">
    <property type="entry name" value="Uroporphyrinogen_deCOase"/>
</dbReference>
<organism evidence="2 3">
    <name type="scientific">Acetobacterium bakii</name>
    <dbReference type="NCBI Taxonomy" id="52689"/>
    <lineage>
        <taxon>Bacteria</taxon>
        <taxon>Bacillati</taxon>
        <taxon>Bacillota</taxon>
        <taxon>Clostridia</taxon>
        <taxon>Eubacteriales</taxon>
        <taxon>Eubacteriaceae</taxon>
        <taxon>Acetobacterium</taxon>
    </lineage>
</organism>
<evidence type="ECO:0000313" key="2">
    <source>
        <dbReference type="EMBL" id="KNZ42766.1"/>
    </source>
</evidence>
<dbReference type="PATRIC" id="fig|52689.4.peg.4091"/>
<accession>A0A0L6U2N5</accession>
<dbReference type="AlphaFoldDB" id="A0A0L6U2N5"/>
<dbReference type="OrthoDB" id="9813603at2"/>
<protein>
    <recommendedName>
        <fullName evidence="1">Uroporphyrinogen decarboxylase (URO-D) domain-containing protein</fullName>
    </recommendedName>
</protein>
<dbReference type="GO" id="GO:0004853">
    <property type="term" value="F:uroporphyrinogen decarboxylase activity"/>
    <property type="evidence" value="ECO:0007669"/>
    <property type="project" value="InterPro"/>
</dbReference>
<gene>
    <name evidence="2" type="ORF">AKG39_04885</name>
</gene>
<sequence>MYSLKEELYTQRLNRFNLAFKRQIPDRVPILFMSEMWPVHHCGLSSSEVLKNPLLFFDAFKKTFSEIYIDGLYSLGNLWIESLFNTLNNTGSYVLSDGIVNYEERNSCYMDVSDYYALIKDPLKFMLNEFFPKKFEILSYGDTRSAQALNQAFQAYRDHRQKSMYLFEQTENVLGIPVLARTVASFGPDILHEFFRGFQGVVTDINRCPQLFLEASSVLTSCITEMKMKIYNTPEDGHIVMIPLHLGTFLKPKDFEKFYLPFLIQVLELYTRADYTVCLFLENDWTPYLEYFESFPKGRILGIFEYGNLHEIKKRVGNYLCVAGGMPISQLAYGTKQQCIDTAKRVIDECAPGGGFIFTTDKLMLSLNDGRFENIRAAHEFVHEYGKY</sequence>
<dbReference type="SUPFAM" id="SSF51726">
    <property type="entry name" value="UROD/MetE-like"/>
    <property type="match status" value="1"/>
</dbReference>
<dbReference type="Proteomes" id="UP000036873">
    <property type="component" value="Unassembled WGS sequence"/>
</dbReference>
<dbReference type="GO" id="GO:0006779">
    <property type="term" value="P:porphyrin-containing compound biosynthetic process"/>
    <property type="evidence" value="ECO:0007669"/>
    <property type="project" value="InterPro"/>
</dbReference>
<name>A0A0L6U2N5_9FIRM</name>
<dbReference type="EMBL" id="LGYO01000009">
    <property type="protein sequence ID" value="KNZ42766.1"/>
    <property type="molecule type" value="Genomic_DNA"/>
</dbReference>
<comment type="caution">
    <text evidence="2">The sequence shown here is derived from an EMBL/GenBank/DDBJ whole genome shotgun (WGS) entry which is preliminary data.</text>
</comment>
<dbReference type="Pfam" id="PF01208">
    <property type="entry name" value="URO-D"/>
    <property type="match status" value="1"/>
</dbReference>
<evidence type="ECO:0000259" key="1">
    <source>
        <dbReference type="Pfam" id="PF01208"/>
    </source>
</evidence>
<dbReference type="Gene3D" id="3.20.20.210">
    <property type="match status" value="1"/>
</dbReference>
<proteinExistence type="predicted"/>
<evidence type="ECO:0000313" key="3">
    <source>
        <dbReference type="Proteomes" id="UP000036873"/>
    </source>
</evidence>
<dbReference type="InterPro" id="IPR038071">
    <property type="entry name" value="UROD/MetE-like_sf"/>
</dbReference>
<dbReference type="STRING" id="52689.AKG39_04885"/>
<reference evidence="3" key="1">
    <citation type="submission" date="2015-07" db="EMBL/GenBank/DDBJ databases">
        <title>Draft genome sequence of Acetobacterium bakii DSM 8293, a potential psychrophilic chemical producer through syngas fermentation.</title>
        <authorList>
            <person name="Song Y."/>
            <person name="Hwang S."/>
            <person name="Cho B.-K."/>
        </authorList>
    </citation>
    <scope>NUCLEOTIDE SEQUENCE [LARGE SCALE GENOMIC DNA]</scope>
    <source>
        <strain evidence="3">DSM 8239</strain>
    </source>
</reference>
<feature type="domain" description="Uroporphyrinogen decarboxylase (URO-D)" evidence="1">
    <location>
        <begin position="196"/>
        <end position="385"/>
    </location>
</feature>